<gene>
    <name evidence="2" type="ORF">FOB41_18230</name>
</gene>
<accession>A0A6H0ZTL2</accession>
<feature type="region of interest" description="Disordered" evidence="1">
    <location>
        <begin position="130"/>
        <end position="151"/>
    </location>
</feature>
<protein>
    <submittedName>
        <fullName evidence="2">Uncharacterized protein</fullName>
    </submittedName>
</protein>
<feature type="region of interest" description="Disordered" evidence="1">
    <location>
        <begin position="296"/>
        <end position="317"/>
    </location>
</feature>
<reference evidence="2 3" key="1">
    <citation type="submission" date="2020-04" db="EMBL/GenBank/DDBJ databases">
        <title>FDA dAtabase for Regulatory Grade micrObial Sequences (FDA-ARGOS): Supporting development and validation of Infectious Disease Dx tests.</title>
        <authorList>
            <person name="Sciortino C."/>
            <person name="Tallon L."/>
            <person name="Sadzewicz L."/>
            <person name="Vavikolanu K."/>
            <person name="Mehta A."/>
            <person name="Aluvathingal J."/>
            <person name="Nadendla S."/>
            <person name="Nandy P."/>
            <person name="Geyer C."/>
            <person name="Yan Y."/>
            <person name="Sichtig H."/>
        </authorList>
    </citation>
    <scope>NUCLEOTIDE SEQUENCE [LARGE SCALE GENOMIC DNA]</scope>
    <source>
        <strain evidence="2 3">FDAARGOS_633</strain>
    </source>
</reference>
<dbReference type="EMBL" id="CP050899">
    <property type="protein sequence ID" value="QIX23120.1"/>
    <property type="molecule type" value="Genomic_DNA"/>
</dbReference>
<evidence type="ECO:0000256" key="1">
    <source>
        <dbReference type="SAM" id="MobiDB-lite"/>
    </source>
</evidence>
<name>A0A6H0ZTL2_9HYPH</name>
<proteinExistence type="predicted"/>
<evidence type="ECO:0000313" key="3">
    <source>
        <dbReference type="Proteomes" id="UP000500870"/>
    </source>
</evidence>
<dbReference type="Proteomes" id="UP000500870">
    <property type="component" value="Chromosome 3"/>
</dbReference>
<organism evidence="2 3">
    <name type="scientific">Agrobacterium pusense</name>
    <dbReference type="NCBI Taxonomy" id="648995"/>
    <lineage>
        <taxon>Bacteria</taxon>
        <taxon>Pseudomonadati</taxon>
        <taxon>Pseudomonadota</taxon>
        <taxon>Alphaproteobacteria</taxon>
        <taxon>Hyphomicrobiales</taxon>
        <taxon>Rhizobiaceae</taxon>
        <taxon>Rhizobium/Agrobacterium group</taxon>
        <taxon>Agrobacterium</taxon>
    </lineage>
</organism>
<dbReference type="AlphaFoldDB" id="A0A6H0ZTL2"/>
<dbReference type="RefSeq" id="WP_136882917.1">
    <property type="nucleotide sequence ID" value="NZ_CP050899.1"/>
</dbReference>
<evidence type="ECO:0000313" key="2">
    <source>
        <dbReference type="EMBL" id="QIX23120.1"/>
    </source>
</evidence>
<sequence length="330" mass="37136">MVQKNEQALCEALIRHLEIQTRAVRSDVTHPETDGSGPPVEIRFRLGSEKYAIEHTLLEPFEQSIQMAAEFHAFAGEIADTLIGTLPKPGIYDLHFPLHPTEGRHRRTHSVLRAEIIAWVRRAAAELHAECPERPSRDRRPHGHEGSRTESIRGLELTLKRRTHWAYRDRHDGALFLARLIDADIEPSRRARVQRALDDKLEKLSACREDGDKTILVLEFADTALTNHVVVAEALQLLLAGRTDVPDHIYIADTTGETTWDLYHVLDGEIFSIVVDAIEIDARALNNRRPGIANPQPVGGALPSLVQPESPQLRPEPDILFPDLFEKEGL</sequence>